<evidence type="ECO:0008006" key="5">
    <source>
        <dbReference type="Google" id="ProtNLM"/>
    </source>
</evidence>
<dbReference type="InterPro" id="IPR048503">
    <property type="entry name" value="NamZ_C"/>
</dbReference>
<sequence>MTVLGIDVLLDADAPWPRGARLGLLCNHASLNGALVHSRLLLHKRFGADLRCLLSPQHGFFAEKQDNMIESDHAVDAATGLPVFSLYGETRRPTPQMLDYFDILLIDLPDVGTRVYTFLYTMGYCLEAAARAGKKVVVLDRPNPIGGTALEGNILQEEMTSFVGLYPLPMRHGLTFGELARYINGEYGLGVDLQVVAMRGWQREMYFADTALPWVFPSPNMPSPQTALVYPGQVIWEGTNVSEGRGTTLPFELFGAPYWRTDELLEKLRTIDLPGCLLRPLVFSPTSGKWAGENCYGFQLHVTERRHFLPYRTALALLQAARLLYPESFAYKEPPYEYEYEKLPLDLILGDRSVRTRLEAGEPVVEIERSWQPQLAAFAKLRQSYLLY</sequence>
<dbReference type="PANTHER" id="PTHR42915:SF1">
    <property type="entry name" value="PEPTIDOGLYCAN BETA-N-ACETYLMURAMIDASE NAMZ"/>
    <property type="match status" value="1"/>
</dbReference>
<dbReference type="EMBL" id="AP025516">
    <property type="protein sequence ID" value="BDD86830.1"/>
    <property type="molecule type" value="Genomic_DNA"/>
</dbReference>
<keyword evidence="4" id="KW-1185">Reference proteome</keyword>
<dbReference type="InterPro" id="IPR008302">
    <property type="entry name" value="NamZ"/>
</dbReference>
<name>A0ABM7W784_9BACT</name>
<dbReference type="Pfam" id="PF20732">
    <property type="entry name" value="NamZ_C"/>
    <property type="match status" value="1"/>
</dbReference>
<evidence type="ECO:0000313" key="4">
    <source>
        <dbReference type="Proteomes" id="UP000830055"/>
    </source>
</evidence>
<evidence type="ECO:0000313" key="3">
    <source>
        <dbReference type="EMBL" id="BDD86830.1"/>
    </source>
</evidence>
<dbReference type="PIRSF" id="PIRSF016719">
    <property type="entry name" value="UCP016719"/>
    <property type="match status" value="1"/>
</dbReference>
<proteinExistence type="predicted"/>
<dbReference type="InterPro" id="IPR048502">
    <property type="entry name" value="NamZ_N"/>
</dbReference>
<feature type="domain" description="Peptidoglycan beta-N-acetylmuramidase NamZ C-terminal" evidence="2">
    <location>
        <begin position="228"/>
        <end position="388"/>
    </location>
</feature>
<dbReference type="Gene3D" id="3.90.1150.140">
    <property type="match status" value="1"/>
</dbReference>
<dbReference type="Gene3D" id="3.40.50.12170">
    <property type="entry name" value="Uncharacterised protein PF07075, DUF1343"/>
    <property type="match status" value="1"/>
</dbReference>
<dbReference type="PANTHER" id="PTHR42915">
    <property type="entry name" value="HYPOTHETICAL 460 KDA PROTEIN IN FEUA-SIGW INTERGENIC REGION [PRECURSOR]"/>
    <property type="match status" value="1"/>
</dbReference>
<evidence type="ECO:0000259" key="2">
    <source>
        <dbReference type="Pfam" id="PF20732"/>
    </source>
</evidence>
<organism evidence="3 4">
    <name type="scientific">Desulfofustis limnaeus</name>
    <dbReference type="NCBI Taxonomy" id="2740163"/>
    <lineage>
        <taxon>Bacteria</taxon>
        <taxon>Pseudomonadati</taxon>
        <taxon>Thermodesulfobacteriota</taxon>
        <taxon>Desulfobulbia</taxon>
        <taxon>Desulfobulbales</taxon>
        <taxon>Desulfocapsaceae</taxon>
        <taxon>Desulfofustis</taxon>
    </lineage>
</organism>
<dbReference type="RefSeq" id="WP_284153901.1">
    <property type="nucleotide sequence ID" value="NZ_AP025516.1"/>
</dbReference>
<gene>
    <name evidence="3" type="ORF">DPPLL_11950</name>
</gene>
<reference evidence="3 4" key="1">
    <citation type="submission" date="2022-01" db="EMBL/GenBank/DDBJ databases">
        <title>Desulfofustis limnae sp. nov., a novel mesophilic sulfate-reducing bacterium isolated from marsh soil.</title>
        <authorList>
            <person name="Watanabe M."/>
            <person name="Takahashi A."/>
            <person name="Kojima H."/>
            <person name="Fukui M."/>
        </authorList>
    </citation>
    <scope>NUCLEOTIDE SEQUENCE [LARGE SCALE GENOMIC DNA]</scope>
    <source>
        <strain evidence="3 4">PPLL</strain>
    </source>
</reference>
<protein>
    <recommendedName>
        <fullName evidence="5">DUF1343 domain-containing protein</fullName>
    </recommendedName>
</protein>
<accession>A0ABM7W784</accession>
<dbReference type="Pfam" id="PF07075">
    <property type="entry name" value="NamZ_N"/>
    <property type="match status" value="1"/>
</dbReference>
<feature type="domain" description="Peptidoglycan beta-N-acetylmuramidase NamZ N-terminal" evidence="1">
    <location>
        <begin position="23"/>
        <end position="224"/>
    </location>
</feature>
<dbReference type="Proteomes" id="UP000830055">
    <property type="component" value="Chromosome"/>
</dbReference>
<evidence type="ECO:0000259" key="1">
    <source>
        <dbReference type="Pfam" id="PF07075"/>
    </source>
</evidence>